<feature type="compositionally biased region" description="Polar residues" evidence="1">
    <location>
        <begin position="128"/>
        <end position="138"/>
    </location>
</feature>
<dbReference type="InParanoid" id="A0A0C3F2D5"/>
<organism evidence="2 3">
    <name type="scientific">Piloderma croceum (strain F 1598)</name>
    <dbReference type="NCBI Taxonomy" id="765440"/>
    <lineage>
        <taxon>Eukaryota</taxon>
        <taxon>Fungi</taxon>
        <taxon>Dikarya</taxon>
        <taxon>Basidiomycota</taxon>
        <taxon>Agaricomycotina</taxon>
        <taxon>Agaricomycetes</taxon>
        <taxon>Agaricomycetidae</taxon>
        <taxon>Atheliales</taxon>
        <taxon>Atheliaceae</taxon>
        <taxon>Piloderma</taxon>
    </lineage>
</organism>
<evidence type="ECO:0000313" key="3">
    <source>
        <dbReference type="Proteomes" id="UP000054166"/>
    </source>
</evidence>
<keyword evidence="3" id="KW-1185">Reference proteome</keyword>
<feature type="compositionally biased region" description="Basic residues" evidence="1">
    <location>
        <begin position="96"/>
        <end position="108"/>
    </location>
</feature>
<reference evidence="3" key="2">
    <citation type="submission" date="2015-01" db="EMBL/GenBank/DDBJ databases">
        <title>Evolutionary Origins and Diversification of the Mycorrhizal Mutualists.</title>
        <authorList>
            <consortium name="DOE Joint Genome Institute"/>
            <consortium name="Mycorrhizal Genomics Consortium"/>
            <person name="Kohler A."/>
            <person name="Kuo A."/>
            <person name="Nagy L.G."/>
            <person name="Floudas D."/>
            <person name="Copeland A."/>
            <person name="Barry K.W."/>
            <person name="Cichocki N."/>
            <person name="Veneault-Fourrey C."/>
            <person name="LaButti K."/>
            <person name="Lindquist E.A."/>
            <person name="Lipzen A."/>
            <person name="Lundell T."/>
            <person name="Morin E."/>
            <person name="Murat C."/>
            <person name="Riley R."/>
            <person name="Ohm R."/>
            <person name="Sun H."/>
            <person name="Tunlid A."/>
            <person name="Henrissat B."/>
            <person name="Grigoriev I.V."/>
            <person name="Hibbett D.S."/>
            <person name="Martin F."/>
        </authorList>
    </citation>
    <scope>NUCLEOTIDE SEQUENCE [LARGE SCALE GENOMIC DNA]</scope>
    <source>
        <strain evidence="3">F 1598</strain>
    </source>
</reference>
<feature type="compositionally biased region" description="Polar residues" evidence="1">
    <location>
        <begin position="271"/>
        <end position="282"/>
    </location>
</feature>
<sequence>MPPKKNPTAASKASTATPRPRGRPPKRVVKSSEFIDDKAEEVTSFSDDDDVRSIKSTARTNECPRPRPHTASRAKSVSDDDDAMSVKSVASTNNRSRSRPAAKAKSVRPVRDDDDTIDISSGDDVMSVMSTDNRSQSHPAAKAKSVKLVTGDDIGDDTMSVKSAKNRAQSRPAAKAKSVKPVIGDDTVDISSGDDAMSVKSANNRSRSRPAAKAKSVKPATDDDTIDFSSDDDAMSVKSVKSAKSAMSIDDEEWPATPPSRRSRSIVPKTPVSSRTSSVMMPSPTKSVWFEKDVLPSIPLKGVLKKPEVVIPVKSTYESWDVESPSAGNPTPSPWSSSKASVSNAKHDVKEANLLSPFEEDTGADVDTPKKRSTKGKAASRDALGDKYDVFLEDFNTSAPPPKVDETDIGNRDPALKNTYKGLPKLRAACVILWSRKPALLPTYSGTLEDIPRINKKLFFEAVTFSGVGGVQNLSRSDPTKLSTGFGSQTYFHAAGGSGPLTFVSAVRVGECHLIDPKSNANGKIQRLIEGAVIEGEWERLVGIIGHVIDKVEYKAQIQAGYVSFATALVSPDSATSSASNARNIRRASGPNPFTRGPSSGSSTLTAHDVGFYDLVLEIDQLPWIKRELPVDSCAVVAYTVNTWGTPINVSFNVKWVMLLGVPGG</sequence>
<dbReference type="AlphaFoldDB" id="A0A0C3F2D5"/>
<reference evidence="2 3" key="1">
    <citation type="submission" date="2014-04" db="EMBL/GenBank/DDBJ databases">
        <authorList>
            <consortium name="DOE Joint Genome Institute"/>
            <person name="Kuo A."/>
            <person name="Tarkka M."/>
            <person name="Buscot F."/>
            <person name="Kohler A."/>
            <person name="Nagy L.G."/>
            <person name="Floudas D."/>
            <person name="Copeland A."/>
            <person name="Barry K.W."/>
            <person name="Cichocki N."/>
            <person name="Veneault-Fourrey C."/>
            <person name="LaButti K."/>
            <person name="Lindquist E.A."/>
            <person name="Lipzen A."/>
            <person name="Lundell T."/>
            <person name="Morin E."/>
            <person name="Murat C."/>
            <person name="Sun H."/>
            <person name="Tunlid A."/>
            <person name="Henrissat B."/>
            <person name="Grigoriev I.V."/>
            <person name="Hibbett D.S."/>
            <person name="Martin F."/>
            <person name="Nordberg H.P."/>
            <person name="Cantor M.N."/>
            <person name="Hua S.X."/>
        </authorList>
    </citation>
    <scope>NUCLEOTIDE SEQUENCE [LARGE SCALE GENOMIC DNA]</scope>
    <source>
        <strain evidence="2 3">F 1598</strain>
    </source>
</reference>
<dbReference type="Proteomes" id="UP000054166">
    <property type="component" value="Unassembled WGS sequence"/>
</dbReference>
<feature type="region of interest" description="Disordered" evidence="1">
    <location>
        <begin position="574"/>
        <end position="602"/>
    </location>
</feature>
<accession>A0A0C3F2D5</accession>
<feature type="compositionally biased region" description="Polar residues" evidence="1">
    <location>
        <begin position="574"/>
        <end position="583"/>
    </location>
</feature>
<feature type="compositionally biased region" description="Acidic residues" evidence="1">
    <location>
        <begin position="222"/>
        <end position="234"/>
    </location>
</feature>
<evidence type="ECO:0000313" key="2">
    <source>
        <dbReference type="EMBL" id="KIM78970.1"/>
    </source>
</evidence>
<gene>
    <name evidence="2" type="ORF">PILCRDRAFT_10889</name>
</gene>
<evidence type="ECO:0000256" key="1">
    <source>
        <dbReference type="SAM" id="MobiDB-lite"/>
    </source>
</evidence>
<feature type="compositionally biased region" description="Polar residues" evidence="1">
    <location>
        <begin position="160"/>
        <end position="169"/>
    </location>
</feature>
<dbReference type="EMBL" id="KN833013">
    <property type="protein sequence ID" value="KIM78970.1"/>
    <property type="molecule type" value="Genomic_DNA"/>
</dbReference>
<feature type="compositionally biased region" description="Low complexity" evidence="1">
    <location>
        <begin position="236"/>
        <end position="248"/>
    </location>
</feature>
<feature type="compositionally biased region" description="Low complexity" evidence="1">
    <location>
        <begin position="1"/>
        <end position="19"/>
    </location>
</feature>
<feature type="region of interest" description="Disordered" evidence="1">
    <location>
        <begin position="320"/>
        <end position="380"/>
    </location>
</feature>
<feature type="region of interest" description="Disordered" evidence="1">
    <location>
        <begin position="1"/>
        <end position="282"/>
    </location>
</feature>
<dbReference type="HOGENOM" id="CLU_031813_0_0_1"/>
<dbReference type="STRING" id="765440.A0A0C3F2D5"/>
<feature type="compositionally biased region" description="Basic residues" evidence="1">
    <location>
        <begin position="206"/>
        <end position="216"/>
    </location>
</feature>
<feature type="compositionally biased region" description="Low complexity" evidence="1">
    <location>
        <begin position="334"/>
        <end position="343"/>
    </location>
</feature>
<protein>
    <submittedName>
        <fullName evidence="2">Uncharacterized protein</fullName>
    </submittedName>
</protein>
<name>A0A0C3F2D5_PILCF</name>
<feature type="compositionally biased region" description="Basic residues" evidence="1">
    <location>
        <begin position="20"/>
        <end position="29"/>
    </location>
</feature>
<proteinExistence type="predicted"/>